<name>A0A2W4W7V6_9CYAN</name>
<feature type="transmembrane region" description="Helical" evidence="1">
    <location>
        <begin position="334"/>
        <end position="350"/>
    </location>
</feature>
<feature type="transmembrane region" description="Helical" evidence="1">
    <location>
        <begin position="356"/>
        <end position="376"/>
    </location>
</feature>
<organism evidence="2 3">
    <name type="scientific">Pseudanabaena frigida</name>
    <dbReference type="NCBI Taxonomy" id="945775"/>
    <lineage>
        <taxon>Bacteria</taxon>
        <taxon>Bacillati</taxon>
        <taxon>Cyanobacteriota</taxon>
        <taxon>Cyanophyceae</taxon>
        <taxon>Pseudanabaenales</taxon>
        <taxon>Pseudanabaenaceae</taxon>
        <taxon>Pseudanabaena</taxon>
    </lineage>
</organism>
<protein>
    <recommendedName>
        <fullName evidence="4">OpgC domain-containing protein</fullName>
    </recommendedName>
</protein>
<dbReference type="PANTHER" id="PTHR38592:SF3">
    <property type="entry name" value="BLL4819 PROTEIN"/>
    <property type="match status" value="1"/>
</dbReference>
<evidence type="ECO:0000313" key="3">
    <source>
        <dbReference type="Proteomes" id="UP000249467"/>
    </source>
</evidence>
<evidence type="ECO:0000313" key="2">
    <source>
        <dbReference type="EMBL" id="PZO38029.1"/>
    </source>
</evidence>
<feature type="transmembrane region" description="Helical" evidence="1">
    <location>
        <begin position="293"/>
        <end position="313"/>
    </location>
</feature>
<proteinExistence type="predicted"/>
<keyword evidence="1" id="KW-1133">Transmembrane helix</keyword>
<keyword evidence="1" id="KW-0472">Membrane</keyword>
<feature type="transmembrane region" description="Helical" evidence="1">
    <location>
        <begin position="245"/>
        <end position="266"/>
    </location>
</feature>
<feature type="transmembrane region" description="Helical" evidence="1">
    <location>
        <begin position="214"/>
        <end position="233"/>
    </location>
</feature>
<dbReference type="EMBL" id="QBML01000026">
    <property type="protein sequence ID" value="PZO38029.1"/>
    <property type="molecule type" value="Genomic_DNA"/>
</dbReference>
<dbReference type="PANTHER" id="PTHR38592">
    <property type="entry name" value="BLL4819 PROTEIN"/>
    <property type="match status" value="1"/>
</dbReference>
<keyword evidence="1" id="KW-0812">Transmembrane</keyword>
<dbReference type="AlphaFoldDB" id="A0A2W4W7V6"/>
<dbReference type="InterPro" id="IPR014550">
    <property type="entry name" value="UCP028704_OpgC"/>
</dbReference>
<accession>A0A2W4W7V6</accession>
<feature type="transmembrane region" description="Helical" evidence="1">
    <location>
        <begin position="140"/>
        <end position="169"/>
    </location>
</feature>
<dbReference type="Proteomes" id="UP000249467">
    <property type="component" value="Unassembled WGS sequence"/>
</dbReference>
<comment type="caution">
    <text evidence="2">The sequence shown here is derived from an EMBL/GenBank/DDBJ whole genome shotgun (WGS) entry which is preliminary data.</text>
</comment>
<evidence type="ECO:0008006" key="4">
    <source>
        <dbReference type="Google" id="ProtNLM"/>
    </source>
</evidence>
<sequence length="387" mass="44100">MINLMINFPKISFDFLRGSWRYEPTIDEKRDFRLDFLRGIAIVFMVVNHLESRSYFNNVTQGHIYASAAEGFVFLSGFVLGMVTLKRIAKVGLIDAMKKLLERSGVLYITSFILMTSLGLLSIVAPQWTLPCFDQAPGAWWQILIAAATFHLAPPVIDILQLYVLCLLASPMMFWLMRRGLWLPLLAISWSLWGLNQLHPHVFSFHPLDRDHPYFTFATWQLLYVHGLVMGYYKESVGKIWNRIPKIPFLLLMGAIAIAAIVAAQYDLQLGTWPANVSDRALWLNLTDRSINGPVRLVTLLALFSLMFSFIDACWQPLYKTLGNLLIPLGQNSLYIYITHVPITVIWFLIPGLVQGSAWLTTLLQAIAIAGFWFAVKYKVLFNVVPR</sequence>
<gene>
    <name evidence="2" type="ORF">DCF19_17445</name>
</gene>
<feature type="transmembrane region" description="Helical" evidence="1">
    <location>
        <begin position="106"/>
        <end position="128"/>
    </location>
</feature>
<reference evidence="2 3" key="1">
    <citation type="submission" date="2018-04" db="EMBL/GenBank/DDBJ databases">
        <authorList>
            <person name="Go L.Y."/>
            <person name="Mitchell J.A."/>
        </authorList>
    </citation>
    <scope>NUCLEOTIDE SEQUENCE [LARGE SCALE GENOMIC DNA]</scope>
    <source>
        <strain evidence="2">ULC066bin1</strain>
    </source>
</reference>
<feature type="transmembrane region" description="Helical" evidence="1">
    <location>
        <begin position="181"/>
        <end position="199"/>
    </location>
</feature>
<feature type="transmembrane region" description="Helical" evidence="1">
    <location>
        <begin position="62"/>
        <end position="85"/>
    </location>
</feature>
<reference evidence="2 3" key="2">
    <citation type="submission" date="2018-06" db="EMBL/GenBank/DDBJ databases">
        <title>Metagenomic assembly of (sub)arctic Cyanobacteria and their associated microbiome from non-axenic cultures.</title>
        <authorList>
            <person name="Baurain D."/>
        </authorList>
    </citation>
    <scope>NUCLEOTIDE SEQUENCE [LARGE SCALE GENOMIC DNA]</scope>
    <source>
        <strain evidence="2">ULC066bin1</strain>
    </source>
</reference>
<evidence type="ECO:0000256" key="1">
    <source>
        <dbReference type="SAM" id="Phobius"/>
    </source>
</evidence>
<dbReference type="Pfam" id="PF10129">
    <property type="entry name" value="OpgC_C"/>
    <property type="match status" value="1"/>
</dbReference>